<reference evidence="1" key="1">
    <citation type="submission" date="2021-02" db="EMBL/GenBank/DDBJ databases">
        <authorList>
            <consortium name="DOE Joint Genome Institute"/>
            <person name="Ahrendt S."/>
            <person name="Looney B.P."/>
            <person name="Miyauchi S."/>
            <person name="Morin E."/>
            <person name="Drula E."/>
            <person name="Courty P.E."/>
            <person name="Chicoki N."/>
            <person name="Fauchery L."/>
            <person name="Kohler A."/>
            <person name="Kuo A."/>
            <person name="Labutti K."/>
            <person name="Pangilinan J."/>
            <person name="Lipzen A."/>
            <person name="Riley R."/>
            <person name="Andreopoulos W."/>
            <person name="He G."/>
            <person name="Johnson J."/>
            <person name="Barry K.W."/>
            <person name="Grigoriev I.V."/>
            <person name="Nagy L."/>
            <person name="Hibbett D."/>
            <person name="Henrissat B."/>
            <person name="Matheny P.B."/>
            <person name="Labbe J."/>
            <person name="Martin F."/>
        </authorList>
    </citation>
    <scope>NUCLEOTIDE SEQUENCE</scope>
    <source>
        <strain evidence="1">EC-137</strain>
    </source>
</reference>
<keyword evidence="2" id="KW-1185">Reference proteome</keyword>
<dbReference type="EMBL" id="MU273473">
    <property type="protein sequence ID" value="KAI0036284.1"/>
    <property type="molecule type" value="Genomic_DNA"/>
</dbReference>
<proteinExistence type="predicted"/>
<evidence type="ECO:0000313" key="2">
    <source>
        <dbReference type="Proteomes" id="UP000814128"/>
    </source>
</evidence>
<gene>
    <name evidence="1" type="ORF">K488DRAFT_82236</name>
</gene>
<evidence type="ECO:0000313" key="1">
    <source>
        <dbReference type="EMBL" id="KAI0036284.1"/>
    </source>
</evidence>
<sequence>MKALVASEDRVPNEILLLIWTIALSSIEDQSPSLPIFKLPLRISLVCRRWRMLAIASPELWTHIRLDWRQDLVLLYIQRSGNFHLLSLYFNEEDITHDDTRGLGASNKFDPTYSDSSDDDWDMGSEDSDGIPDLSIRATMETLSEAEDALSEYGFDADALLTSEEELEEDDDAVSDDYKAEKYASCALLSPDVRSTGLAALYNVDIVARTRSFHLVRSCLSSSNTSRYFTVDFVPDVIRSNLRCLSLQGVAVSDMTKMMFCPSLISLDLSSVFFHHYTRDPTNVFLTLLNELSSLQSLTLKNVQVEMSLLEHSQLVSLPHLKNLDISLPLETTRQFFELVTFPATAALVCTPREIGSIGQEDLYTGLASWVPDIMKHYNLPSAHFQALAIRSVRRGCEYTFSDPSDPLELAPSLTFFFDDPSAPDFQIKLTTFVPRTIPYFLACASIKRLVVNSSELVQSDNSDVLDALFISLPAVESIDIHVAPAASLVSALTRKGPRMPRLARIAIFNHDVGKLTRELPAVQVETLGSPTGLEVR</sequence>
<comment type="caution">
    <text evidence="1">The sequence shown here is derived from an EMBL/GenBank/DDBJ whole genome shotgun (WGS) entry which is preliminary data.</text>
</comment>
<organism evidence="1 2">
    <name type="scientific">Vararia minispora EC-137</name>
    <dbReference type="NCBI Taxonomy" id="1314806"/>
    <lineage>
        <taxon>Eukaryota</taxon>
        <taxon>Fungi</taxon>
        <taxon>Dikarya</taxon>
        <taxon>Basidiomycota</taxon>
        <taxon>Agaricomycotina</taxon>
        <taxon>Agaricomycetes</taxon>
        <taxon>Russulales</taxon>
        <taxon>Lachnocladiaceae</taxon>
        <taxon>Vararia</taxon>
    </lineage>
</organism>
<reference evidence="1" key="2">
    <citation type="journal article" date="2022" name="New Phytol.">
        <title>Evolutionary transition to the ectomycorrhizal habit in the genomes of a hyperdiverse lineage of mushroom-forming fungi.</title>
        <authorList>
            <person name="Looney B."/>
            <person name="Miyauchi S."/>
            <person name="Morin E."/>
            <person name="Drula E."/>
            <person name="Courty P.E."/>
            <person name="Kohler A."/>
            <person name="Kuo A."/>
            <person name="LaButti K."/>
            <person name="Pangilinan J."/>
            <person name="Lipzen A."/>
            <person name="Riley R."/>
            <person name="Andreopoulos W."/>
            <person name="He G."/>
            <person name="Johnson J."/>
            <person name="Nolan M."/>
            <person name="Tritt A."/>
            <person name="Barry K.W."/>
            <person name="Grigoriev I.V."/>
            <person name="Nagy L.G."/>
            <person name="Hibbett D."/>
            <person name="Henrissat B."/>
            <person name="Matheny P.B."/>
            <person name="Labbe J."/>
            <person name="Martin F.M."/>
        </authorList>
    </citation>
    <scope>NUCLEOTIDE SEQUENCE</scope>
    <source>
        <strain evidence="1">EC-137</strain>
    </source>
</reference>
<accession>A0ACB8QWT1</accession>
<name>A0ACB8QWT1_9AGAM</name>
<dbReference type="Proteomes" id="UP000814128">
    <property type="component" value="Unassembled WGS sequence"/>
</dbReference>
<protein>
    <submittedName>
        <fullName evidence="1">Uncharacterized protein</fullName>
    </submittedName>
</protein>